<dbReference type="Proteomes" id="UP000001025">
    <property type="component" value="Chromosome"/>
</dbReference>
<dbReference type="HOGENOM" id="CLU_2668611_0_0_0"/>
<dbReference type="STRING" id="243090.RB2251"/>
<dbReference type="EnsemblBacteria" id="CAD72508">
    <property type="protein sequence ID" value="CAD72508"/>
    <property type="gene ID" value="RB2251"/>
</dbReference>
<organism evidence="1 2">
    <name type="scientific">Rhodopirellula baltica (strain DSM 10527 / NCIMB 13988 / SH1)</name>
    <dbReference type="NCBI Taxonomy" id="243090"/>
    <lineage>
        <taxon>Bacteria</taxon>
        <taxon>Pseudomonadati</taxon>
        <taxon>Planctomycetota</taxon>
        <taxon>Planctomycetia</taxon>
        <taxon>Pirellulales</taxon>
        <taxon>Pirellulaceae</taxon>
        <taxon>Rhodopirellula</taxon>
    </lineage>
</organism>
<evidence type="ECO:0000313" key="2">
    <source>
        <dbReference type="Proteomes" id="UP000001025"/>
    </source>
</evidence>
<keyword evidence="2" id="KW-1185">Reference proteome</keyword>
<proteinExistence type="predicted"/>
<dbReference type="EMBL" id="BX294136">
    <property type="protein sequence ID" value="CAD72508.1"/>
    <property type="molecule type" value="Genomic_DNA"/>
</dbReference>
<dbReference type="InParanoid" id="Q7UW61"/>
<accession>Q7UW61</accession>
<sequence length="75" mass="8059">MIGVHVHDPAAQSLRLEQPARSAGLDDPIVPFCQDCPVCLFNECPADDEVCASRSVLLVRRVLACASYALGTAYL</sequence>
<protein>
    <submittedName>
        <fullName evidence="1">Uncharacterized protein</fullName>
    </submittedName>
</protein>
<evidence type="ECO:0000313" key="1">
    <source>
        <dbReference type="EMBL" id="CAD72508.1"/>
    </source>
</evidence>
<gene>
    <name evidence="1" type="ordered locus">RB2251</name>
</gene>
<dbReference type="AlphaFoldDB" id="Q7UW61"/>
<name>Q7UW61_RHOBA</name>
<reference evidence="1 2" key="1">
    <citation type="journal article" date="2003" name="Proc. Natl. Acad. Sci. U.S.A.">
        <title>Complete genome sequence of the marine planctomycete Pirellula sp. strain 1.</title>
        <authorList>
            <person name="Gloeckner F.O."/>
            <person name="Kube M."/>
            <person name="Bauer M."/>
            <person name="Teeling H."/>
            <person name="Lombardot T."/>
            <person name="Ludwig W."/>
            <person name="Gade D."/>
            <person name="Beck A."/>
            <person name="Borzym K."/>
            <person name="Heitmann K."/>
            <person name="Rabus R."/>
            <person name="Schlesner H."/>
            <person name="Amann R."/>
            <person name="Reinhardt R."/>
        </authorList>
    </citation>
    <scope>NUCLEOTIDE SEQUENCE [LARGE SCALE GENOMIC DNA]</scope>
    <source>
        <strain evidence="2">DSM 10527 / NCIMB 13988 / SH1</strain>
    </source>
</reference>
<dbReference type="KEGG" id="rba:RB2251"/>